<dbReference type="EMBL" id="BAABFA010000024">
    <property type="protein sequence ID" value="GAA4469908.1"/>
    <property type="molecule type" value="Genomic_DNA"/>
</dbReference>
<sequence>MIYKVIGLMSGSSLDGLDIAYVQLEEVRGKWEYTILQAECIPYDRQWSAALKGAAALPVPHMLRLHTAYGRYTGEAVRAFMEKHDLEHKVHFIASHGHTVFHEPASNTTFQLGDGASIAAICALPVISDLRAMDVAHGGQGAPIVPVGDRLLFGSYDLLLNIGGIANITIRRPDGDLAFDVCPANQVINALAGRVGKTMDENGAIARTGSILPGILATLEAEEYYSQVPPRSLSNEQAMQMADALLADDTSEIKDLLRTTTALIAGRITDAVVRYAPSREQATMLVTGGGAFNTFLVDELQTLLAPYGVTLSVPDAAVVQYKEALVMALIGVLRWREEANVFSSVTGSSKDSVGGALWLPG</sequence>
<evidence type="ECO:0000313" key="1">
    <source>
        <dbReference type="EMBL" id="GAA4469908.1"/>
    </source>
</evidence>
<organism evidence="1 2">
    <name type="scientific">Nemorincola caseinilytica</name>
    <dbReference type="NCBI Taxonomy" id="2054315"/>
    <lineage>
        <taxon>Bacteria</taxon>
        <taxon>Pseudomonadati</taxon>
        <taxon>Bacteroidota</taxon>
        <taxon>Chitinophagia</taxon>
        <taxon>Chitinophagales</taxon>
        <taxon>Chitinophagaceae</taxon>
        <taxon>Nemorincola</taxon>
    </lineage>
</organism>
<keyword evidence="2" id="KW-1185">Reference proteome</keyword>
<name>A0ABP8NNP6_9BACT</name>
<dbReference type="Pfam" id="PF03702">
    <property type="entry name" value="AnmK"/>
    <property type="match status" value="1"/>
</dbReference>
<accession>A0ABP8NNP6</accession>
<dbReference type="PANTHER" id="PTHR30605">
    <property type="entry name" value="ANHYDRO-N-ACETYLMURAMIC ACID KINASE"/>
    <property type="match status" value="1"/>
</dbReference>
<dbReference type="Gene3D" id="3.30.420.40">
    <property type="match status" value="2"/>
</dbReference>
<protein>
    <submittedName>
        <fullName evidence="1">Anhydro-N-acetylmuramic acid kinase</fullName>
    </submittedName>
</protein>
<dbReference type="PANTHER" id="PTHR30605:SF0">
    <property type="entry name" value="ANHYDRO-N-ACETYLMURAMIC ACID KINASE"/>
    <property type="match status" value="1"/>
</dbReference>
<comment type="caution">
    <text evidence="1">The sequence shown here is derived from an EMBL/GenBank/DDBJ whole genome shotgun (WGS) entry which is preliminary data.</text>
</comment>
<keyword evidence="1" id="KW-0808">Transferase</keyword>
<evidence type="ECO:0000313" key="2">
    <source>
        <dbReference type="Proteomes" id="UP001500067"/>
    </source>
</evidence>
<keyword evidence="1" id="KW-0418">Kinase</keyword>
<dbReference type="InterPro" id="IPR043129">
    <property type="entry name" value="ATPase_NBD"/>
</dbReference>
<dbReference type="Proteomes" id="UP001500067">
    <property type="component" value="Unassembled WGS sequence"/>
</dbReference>
<proteinExistence type="predicted"/>
<dbReference type="InterPro" id="IPR005338">
    <property type="entry name" value="Anhydro_N_Ac-Mur_kinase"/>
</dbReference>
<gene>
    <name evidence="1" type="ORF">GCM10023093_30150</name>
</gene>
<reference evidence="2" key="1">
    <citation type="journal article" date="2019" name="Int. J. Syst. Evol. Microbiol.">
        <title>The Global Catalogue of Microorganisms (GCM) 10K type strain sequencing project: providing services to taxonomists for standard genome sequencing and annotation.</title>
        <authorList>
            <consortium name="The Broad Institute Genomics Platform"/>
            <consortium name="The Broad Institute Genome Sequencing Center for Infectious Disease"/>
            <person name="Wu L."/>
            <person name="Ma J."/>
        </authorList>
    </citation>
    <scope>NUCLEOTIDE SEQUENCE [LARGE SCALE GENOMIC DNA]</scope>
    <source>
        <strain evidence="2">JCM 32105</strain>
    </source>
</reference>
<dbReference type="GO" id="GO:0016301">
    <property type="term" value="F:kinase activity"/>
    <property type="evidence" value="ECO:0007669"/>
    <property type="project" value="UniProtKB-KW"/>
</dbReference>
<dbReference type="SUPFAM" id="SSF53067">
    <property type="entry name" value="Actin-like ATPase domain"/>
    <property type="match status" value="1"/>
</dbReference>